<feature type="transmembrane region" description="Helical" evidence="1">
    <location>
        <begin position="445"/>
        <end position="466"/>
    </location>
</feature>
<evidence type="ECO:0000313" key="3">
    <source>
        <dbReference type="Proteomes" id="UP000178198"/>
    </source>
</evidence>
<dbReference type="PANTHER" id="PTHR32063:SF0">
    <property type="entry name" value="SWARMING MOTILITY PROTEIN SWRC"/>
    <property type="match status" value="1"/>
</dbReference>
<dbReference type="InterPro" id="IPR027463">
    <property type="entry name" value="AcrB_DN_DC_subdom"/>
</dbReference>
<dbReference type="SUPFAM" id="SSF82693">
    <property type="entry name" value="Multidrug efflux transporter AcrB pore domain, PN1, PN2, PC1 and PC2 subdomains"/>
    <property type="match status" value="2"/>
</dbReference>
<dbReference type="Pfam" id="PF00873">
    <property type="entry name" value="ACR_tran"/>
    <property type="match status" value="1"/>
</dbReference>
<feature type="transmembrane region" description="Helical" evidence="1">
    <location>
        <begin position="968"/>
        <end position="990"/>
    </location>
</feature>
<dbReference type="STRING" id="1306519.BIW12_13450"/>
<feature type="transmembrane region" description="Helical" evidence="1">
    <location>
        <begin position="400"/>
        <end position="425"/>
    </location>
</feature>
<feature type="transmembrane region" description="Helical" evidence="1">
    <location>
        <begin position="919"/>
        <end position="938"/>
    </location>
</feature>
<keyword evidence="1" id="KW-0472">Membrane</keyword>
<feature type="transmembrane region" description="Helical" evidence="1">
    <location>
        <begin position="889"/>
        <end position="913"/>
    </location>
</feature>
<dbReference type="OrthoDB" id="9798415at2"/>
<feature type="transmembrane region" description="Helical" evidence="1">
    <location>
        <begin position="996"/>
        <end position="1022"/>
    </location>
</feature>
<sequence>MVKFLINRPIAVLMTTLCMLILGLYAFGFIPVSLMPNIDIPEITVQVEANNMSARQVEDVIVKNLRSNLMQLSHLKDIKTESSNGSGIIRLSFEQGTKIDYSFIEVNEKIDRAMGNLPKTIKRPKVIKANITDVPVFYLSMTLKDQDKNKGVPSVSNNELYPVSQQFVDFSRFANQVIRKRIEQVEEVAMVDVSGLVFSEILIIPDSEKLDALGISLNELESAIKAYDVEVGSLLIKDNQYQYNVRLGSQLNTIQEIETIYIKKNERLFQLKDLAQVMEHPQKRTGLVLSDDKEAVTMAVIQQSDARMENLKTSLNSLVERLKKDYPNIEFSISRDQTKLLDVAISNIKQDLVWGILLAFGVMFLFLKDVKSPLLIGISVPVSLIISLAFFHVFNISINIISLSGLILGIGLMIDNSIIVIENIIQYREQKYSLSKSCVLGANEIIKPLFSSVLTTCSVFLPLSFLSGISGALFYDQAMAITIGLFVSLIVSITLVPLLYHLFHLKVSGKKNSIDRFLERTNTLDYAELYEKGFRFVMRKQKECWAICMLLLVSGVILFQILPKTQMPYLTKTETLLKIDWNKPINVEENKRRVLELLQPIKKEILNYSALVGSQQFILDKESTSMPSESAIYISCESQEKLEKIQYDINLFMQKRYKNAVFSYSEVDNIFNIIFSDKEATLIARLRNVENLGSAQNEQLKKVWNKVQQNADGLEVKPIALQEHIELVANQEKLMTYGVSTNTLFDALKSAFNEREILSVVDNQNFVPVILGGDTKTLEEVLSETTVQSRDSAVFHASDFIKVVNSQDMKTIVGGIEGEYYPIELNTDGENVNQVIDNIKKVILDNSLYNVSFSGSFFNNQELMKELIAVLLISLLLLYFILASQFESLVLPLIILIEIPLDLAGAFLFLKIFGMSLNLMSMIGIIVMSGIVINDSILKIDTIIQLQRQGNSLLKALLIAGQRRLKPILMTSLTTILAVVPLLFTGGLGAELQAPLATVLTGGMILGTIISLYFTPLCYYYFAKRIEKKNRMKNTELQKAA</sequence>
<dbReference type="KEGG" id="fcm:BIW12_13450"/>
<dbReference type="EMBL" id="CP017774">
    <property type="protein sequence ID" value="APA00349.1"/>
    <property type="molecule type" value="Genomic_DNA"/>
</dbReference>
<dbReference type="RefSeq" id="WP_071185586.1">
    <property type="nucleotide sequence ID" value="NZ_CP017774.1"/>
</dbReference>
<dbReference type="PANTHER" id="PTHR32063">
    <property type="match status" value="1"/>
</dbReference>
<dbReference type="Gene3D" id="3.30.2090.10">
    <property type="entry name" value="Multidrug efflux transporter AcrB TolC docking domain, DN and DC subdomains"/>
    <property type="match status" value="2"/>
</dbReference>
<name>A0A1D9PCP3_9FLAO</name>
<dbReference type="GO" id="GO:0042910">
    <property type="term" value="F:xenobiotic transmembrane transporter activity"/>
    <property type="evidence" value="ECO:0007669"/>
    <property type="project" value="TreeGrafter"/>
</dbReference>
<evidence type="ECO:0008006" key="4">
    <source>
        <dbReference type="Google" id="ProtNLM"/>
    </source>
</evidence>
<dbReference type="Gene3D" id="1.20.1640.10">
    <property type="entry name" value="Multidrug efflux transporter AcrB transmembrane domain"/>
    <property type="match status" value="2"/>
</dbReference>
<dbReference type="AlphaFoldDB" id="A0A1D9PCP3"/>
<dbReference type="GO" id="GO:0005886">
    <property type="term" value="C:plasma membrane"/>
    <property type="evidence" value="ECO:0007669"/>
    <property type="project" value="TreeGrafter"/>
</dbReference>
<protein>
    <recommendedName>
        <fullName evidence="4">Cation transporter</fullName>
    </recommendedName>
</protein>
<dbReference type="SUPFAM" id="SSF82866">
    <property type="entry name" value="Multidrug efflux transporter AcrB transmembrane domain"/>
    <property type="match status" value="2"/>
</dbReference>
<feature type="transmembrane region" description="Helical" evidence="1">
    <location>
        <begin position="863"/>
        <end position="882"/>
    </location>
</feature>
<keyword evidence="1" id="KW-1133">Transmembrane helix</keyword>
<dbReference type="Gene3D" id="3.30.70.1320">
    <property type="entry name" value="Multidrug efflux transporter AcrB pore domain like"/>
    <property type="match status" value="1"/>
</dbReference>
<feature type="transmembrane region" description="Helical" evidence="1">
    <location>
        <begin position="478"/>
        <end position="503"/>
    </location>
</feature>
<accession>A0A1D9PCP3</accession>
<reference evidence="2 3" key="1">
    <citation type="submission" date="2016-10" db="EMBL/GenBank/DDBJ databases">
        <title>Complete Genome Sequence of Flavobacterium sp. PK15.</title>
        <authorList>
            <person name="Ekwe A."/>
            <person name="Kim S.B."/>
        </authorList>
    </citation>
    <scope>NUCLEOTIDE SEQUENCE [LARGE SCALE GENOMIC DNA]</scope>
    <source>
        <strain evidence="2 3">PK15</strain>
    </source>
</reference>
<feature type="transmembrane region" description="Helical" evidence="1">
    <location>
        <begin position="374"/>
        <end position="394"/>
    </location>
</feature>
<dbReference type="Gene3D" id="3.30.70.1430">
    <property type="entry name" value="Multidrug efflux transporter AcrB pore domain"/>
    <property type="match status" value="2"/>
</dbReference>
<feature type="transmembrane region" description="Helical" evidence="1">
    <location>
        <begin position="352"/>
        <end position="367"/>
    </location>
</feature>
<proteinExistence type="predicted"/>
<dbReference type="InterPro" id="IPR001036">
    <property type="entry name" value="Acrflvin-R"/>
</dbReference>
<evidence type="ECO:0000256" key="1">
    <source>
        <dbReference type="SAM" id="Phobius"/>
    </source>
</evidence>
<dbReference type="Proteomes" id="UP000178198">
    <property type="component" value="Chromosome"/>
</dbReference>
<keyword evidence="3" id="KW-1185">Reference proteome</keyword>
<feature type="transmembrane region" description="Helical" evidence="1">
    <location>
        <begin position="12"/>
        <end position="34"/>
    </location>
</feature>
<dbReference type="PRINTS" id="PR00702">
    <property type="entry name" value="ACRIFLAVINRP"/>
</dbReference>
<feature type="transmembrane region" description="Helical" evidence="1">
    <location>
        <begin position="544"/>
        <end position="562"/>
    </location>
</feature>
<keyword evidence="1" id="KW-0812">Transmembrane</keyword>
<gene>
    <name evidence="2" type="ORF">BIW12_13450</name>
</gene>
<dbReference type="SUPFAM" id="SSF82714">
    <property type="entry name" value="Multidrug efflux transporter AcrB TolC docking domain, DN and DC subdomains"/>
    <property type="match status" value="1"/>
</dbReference>
<organism evidence="2 3">
    <name type="scientific">Flavobacterium commune</name>
    <dbReference type="NCBI Taxonomy" id="1306519"/>
    <lineage>
        <taxon>Bacteria</taxon>
        <taxon>Pseudomonadati</taxon>
        <taxon>Bacteroidota</taxon>
        <taxon>Flavobacteriia</taxon>
        <taxon>Flavobacteriales</taxon>
        <taxon>Flavobacteriaceae</taxon>
        <taxon>Flavobacterium</taxon>
    </lineage>
</organism>
<dbReference type="Gene3D" id="3.30.70.1440">
    <property type="entry name" value="Multidrug efflux transporter AcrB pore domain"/>
    <property type="match status" value="1"/>
</dbReference>
<evidence type="ECO:0000313" key="2">
    <source>
        <dbReference type="EMBL" id="APA00349.1"/>
    </source>
</evidence>